<keyword evidence="5" id="KW-0539">Nucleus</keyword>
<evidence type="ECO:0000256" key="4">
    <source>
        <dbReference type="ARBA" id="ARBA00022833"/>
    </source>
</evidence>
<dbReference type="PANTHER" id="PTHR46481">
    <property type="entry name" value="ZINC FINGER BED DOMAIN-CONTAINING PROTEIN 4"/>
    <property type="match status" value="1"/>
</dbReference>
<feature type="region of interest" description="Disordered" evidence="6">
    <location>
        <begin position="413"/>
        <end position="458"/>
    </location>
</feature>
<sequence>MEISNNLFCITADNASNNGTLARRVEDKLGGIFDADTRLLGCMAHVIKLAAHNGLKVFGTLTTYVLHLPQRREGFEASIRLVNTQNRSRKPIKEDLILKRDVGTRWNSTYIMLKRALKLKSVCSTYCASGEVAKYALHASEWEKVKQMTRFLAPLNKVTDLLCKSKFPTLTVSIPLYMSLIKSIYNVRAMYNSHQLIPAADEMVKKLSKYLTLALGKPAAICAVILDPRIELSYLEENQSFFETHQISEITPKDAVQTFKDEAADFDQSPSKIASQLAAAKSTPTSQPQIQKKVVKNKSKTKRLTALEANIFGKATIANDLDAEINQYLSEVNERHDSDILYYWAQHTKMYPSLSLMARCYLEIPATSAPSERVFSRSKTIIGSQRHSLSSASIEHLLCVKEWYQKFDEMLDSSSVEKPKSQVQTSYDSNNEEEEEEEEDSNIDDSNEDSEINEELLQ</sequence>
<evidence type="ECO:0000256" key="1">
    <source>
        <dbReference type="ARBA" id="ARBA00004123"/>
    </source>
</evidence>
<dbReference type="InterPro" id="IPR012337">
    <property type="entry name" value="RNaseH-like_sf"/>
</dbReference>
<dbReference type="GO" id="GO:0008270">
    <property type="term" value="F:zinc ion binding"/>
    <property type="evidence" value="ECO:0007669"/>
    <property type="project" value="UniProtKB-KW"/>
</dbReference>
<dbReference type="PANTHER" id="PTHR46481:SF10">
    <property type="entry name" value="ZINC FINGER BED DOMAIN-CONTAINING PROTEIN 39"/>
    <property type="match status" value="1"/>
</dbReference>
<evidence type="ECO:0000256" key="5">
    <source>
        <dbReference type="ARBA" id="ARBA00023242"/>
    </source>
</evidence>
<feature type="domain" description="HAT C-terminal dimerisation" evidence="7">
    <location>
        <begin position="324"/>
        <end position="404"/>
    </location>
</feature>
<gene>
    <name evidence="8" type="ORF">PSTT_15698</name>
</gene>
<dbReference type="SUPFAM" id="SSF53098">
    <property type="entry name" value="Ribonuclease H-like"/>
    <property type="match status" value="1"/>
</dbReference>
<dbReference type="Pfam" id="PF05699">
    <property type="entry name" value="Dimer_Tnp_hAT"/>
    <property type="match status" value="1"/>
</dbReference>
<reference evidence="8" key="1">
    <citation type="submission" date="2017-12" db="EMBL/GenBank/DDBJ databases">
        <title>Gene loss provides genomic basis for host adaptation in cereal stripe rust fungi.</title>
        <authorList>
            <person name="Xia C."/>
        </authorList>
    </citation>
    <scope>NUCLEOTIDE SEQUENCE [LARGE SCALE GENOMIC DNA]</scope>
    <source>
        <strain evidence="8">93-210</strain>
    </source>
</reference>
<dbReference type="GO" id="GO:0046983">
    <property type="term" value="F:protein dimerization activity"/>
    <property type="evidence" value="ECO:0007669"/>
    <property type="project" value="InterPro"/>
</dbReference>
<dbReference type="VEuPathDB" id="FungiDB:PSHT_00550"/>
<keyword evidence="2" id="KW-0479">Metal-binding</keyword>
<dbReference type="InterPro" id="IPR052035">
    <property type="entry name" value="ZnF_BED_domain_contain"/>
</dbReference>
<evidence type="ECO:0000256" key="6">
    <source>
        <dbReference type="SAM" id="MobiDB-lite"/>
    </source>
</evidence>
<comment type="subcellular location">
    <subcellularLocation>
        <location evidence="1">Nucleus</location>
    </subcellularLocation>
</comment>
<evidence type="ECO:0000313" key="8">
    <source>
        <dbReference type="EMBL" id="POV96339.1"/>
    </source>
</evidence>
<dbReference type="VEuPathDB" id="FungiDB:PSTT_15698"/>
<evidence type="ECO:0000256" key="2">
    <source>
        <dbReference type="ARBA" id="ARBA00022723"/>
    </source>
</evidence>
<comment type="caution">
    <text evidence="8">The sequence shown here is derived from an EMBL/GenBank/DDBJ whole genome shotgun (WGS) entry which is preliminary data.</text>
</comment>
<dbReference type="Proteomes" id="UP000239156">
    <property type="component" value="Unassembled WGS sequence"/>
</dbReference>
<dbReference type="InterPro" id="IPR008906">
    <property type="entry name" value="HATC_C_dom"/>
</dbReference>
<dbReference type="EMBL" id="PKSL01000301">
    <property type="protein sequence ID" value="POV96339.1"/>
    <property type="molecule type" value="Genomic_DNA"/>
</dbReference>
<dbReference type="GO" id="GO:0005634">
    <property type="term" value="C:nucleus"/>
    <property type="evidence" value="ECO:0007669"/>
    <property type="project" value="UniProtKB-SubCell"/>
</dbReference>
<protein>
    <recommendedName>
        <fullName evidence="7">HAT C-terminal dimerisation domain-containing protein</fullName>
    </recommendedName>
</protein>
<keyword evidence="9" id="KW-1185">Reference proteome</keyword>
<organism evidence="8 9">
    <name type="scientific">Puccinia striiformis</name>
    <dbReference type="NCBI Taxonomy" id="27350"/>
    <lineage>
        <taxon>Eukaryota</taxon>
        <taxon>Fungi</taxon>
        <taxon>Dikarya</taxon>
        <taxon>Basidiomycota</taxon>
        <taxon>Pucciniomycotina</taxon>
        <taxon>Pucciniomycetes</taxon>
        <taxon>Pucciniales</taxon>
        <taxon>Pucciniaceae</taxon>
        <taxon>Puccinia</taxon>
    </lineage>
</organism>
<keyword evidence="4" id="KW-0862">Zinc</keyword>
<name>A0A2S4UGD0_9BASI</name>
<keyword evidence="3" id="KW-0863">Zinc-finger</keyword>
<dbReference type="AlphaFoldDB" id="A0A2S4UGD0"/>
<proteinExistence type="predicted"/>
<accession>A0A2S4UGD0</accession>
<evidence type="ECO:0000313" key="9">
    <source>
        <dbReference type="Proteomes" id="UP000239156"/>
    </source>
</evidence>
<evidence type="ECO:0000256" key="3">
    <source>
        <dbReference type="ARBA" id="ARBA00022771"/>
    </source>
</evidence>
<evidence type="ECO:0000259" key="7">
    <source>
        <dbReference type="Pfam" id="PF05699"/>
    </source>
</evidence>
<feature type="compositionally biased region" description="Acidic residues" evidence="6">
    <location>
        <begin position="430"/>
        <end position="458"/>
    </location>
</feature>